<keyword evidence="2" id="KW-1185">Reference proteome</keyword>
<dbReference type="OrthoDB" id="9780948at2"/>
<dbReference type="InterPro" id="IPR037522">
    <property type="entry name" value="HD_GYP_dom"/>
</dbReference>
<dbReference type="EMBL" id="LR778301">
    <property type="protein sequence ID" value="CAB1368548.1"/>
    <property type="molecule type" value="Genomic_DNA"/>
</dbReference>
<reference evidence="1 2" key="1">
    <citation type="submission" date="2020-03" db="EMBL/GenBank/DDBJ databases">
        <authorList>
            <consortium name="Genoscope - CEA"/>
            <person name="William W."/>
        </authorList>
    </citation>
    <scope>NUCLEOTIDE SEQUENCE [LARGE SCALE GENOMIC DNA]</scope>
    <source>
        <strain evidence="2">DSM 16959</strain>
    </source>
</reference>
<evidence type="ECO:0000313" key="1">
    <source>
        <dbReference type="EMBL" id="CAB1368548.1"/>
    </source>
</evidence>
<dbReference type="PROSITE" id="PS51832">
    <property type="entry name" value="HD_GYP"/>
    <property type="match status" value="1"/>
</dbReference>
<sequence>MIVMFNSVNQYCLNSIVALSEVCPVSADEDILDEHGNKLWARGLRISRDLQERLLRRKLARPIETTLTAEGAITFVDVIRDCRHLIAEQTLLAKVAGGHSAQALIDDLRTVPIPGPLRLLLTAVRDQYPEGYRHMLSCVAVSAGIAARTDLPDHEAKLLLIAALLHDLGEMYINPDYVRNSDQLNCAEWKHVASHPRVGQMLIQEMTSLPPSVGICILQHHQRLDGSGYPHYDTHMPQHPLGALLATADAASAIIMRSGPGAVSRVGLALKIVPEEFDRQFVSALLHAFGDDEETVACDELDCQCAERAAAISARLGKAMDIGEAHWTKNRGRCGGELVGSVLGVLHNIEKSVRATGILELEPLGDLEQNQELLNEIRLVIMELEWRMRNLARNLYIRAEAKGDRELHELWPLIRVLDDTVPWDPTSPDADWSSAH</sequence>
<dbReference type="InterPro" id="IPR003607">
    <property type="entry name" value="HD/PDEase_dom"/>
</dbReference>
<dbReference type="PANTHER" id="PTHR43155:SF2">
    <property type="entry name" value="CYCLIC DI-GMP PHOSPHODIESTERASE PA4108"/>
    <property type="match status" value="1"/>
</dbReference>
<protein>
    <submittedName>
        <fullName evidence="1">Uncharacterized protein</fullName>
    </submittedName>
</protein>
<gene>
    <name evidence="1" type="ORF">DENOEST_1383</name>
</gene>
<evidence type="ECO:0000313" key="2">
    <source>
        <dbReference type="Proteomes" id="UP000515733"/>
    </source>
</evidence>
<organism evidence="1 2">
    <name type="scientific">Denitratisoma oestradiolicum</name>
    <dbReference type="NCBI Taxonomy" id="311182"/>
    <lineage>
        <taxon>Bacteria</taxon>
        <taxon>Pseudomonadati</taxon>
        <taxon>Pseudomonadota</taxon>
        <taxon>Betaproteobacteria</taxon>
        <taxon>Nitrosomonadales</taxon>
        <taxon>Sterolibacteriaceae</taxon>
        <taxon>Denitratisoma</taxon>
    </lineage>
</organism>
<dbReference type="PANTHER" id="PTHR43155">
    <property type="entry name" value="CYCLIC DI-GMP PHOSPHODIESTERASE PA4108-RELATED"/>
    <property type="match status" value="1"/>
</dbReference>
<dbReference type="Pfam" id="PF13487">
    <property type="entry name" value="HD_5"/>
    <property type="match status" value="1"/>
</dbReference>
<dbReference type="SUPFAM" id="SSF109604">
    <property type="entry name" value="HD-domain/PDEase-like"/>
    <property type="match status" value="1"/>
</dbReference>
<dbReference type="GO" id="GO:0008081">
    <property type="term" value="F:phosphoric diester hydrolase activity"/>
    <property type="evidence" value="ECO:0007669"/>
    <property type="project" value="UniProtKB-ARBA"/>
</dbReference>
<dbReference type="Proteomes" id="UP000515733">
    <property type="component" value="Chromosome"/>
</dbReference>
<dbReference type="SMART" id="SM00471">
    <property type="entry name" value="HDc"/>
    <property type="match status" value="1"/>
</dbReference>
<dbReference type="KEGG" id="doe:DENOEST_1383"/>
<name>A0A6S6Y7X5_9PROT</name>
<dbReference type="Gene3D" id="1.10.3210.10">
    <property type="entry name" value="Hypothetical protein af1432"/>
    <property type="match status" value="1"/>
</dbReference>
<proteinExistence type="predicted"/>
<accession>A0A6S6Y7X5</accession>
<dbReference type="AlphaFoldDB" id="A0A6S6Y7X5"/>